<evidence type="ECO:0000313" key="1">
    <source>
        <dbReference type="EMBL" id="URL57003.1"/>
    </source>
</evidence>
<accession>A0ABY4SWB6</accession>
<keyword evidence="2" id="KW-1185">Reference proteome</keyword>
<reference evidence="1" key="1">
    <citation type="submission" date="2020-10" db="EMBL/GenBank/DDBJ databases">
        <title>Whole-genome sequence of Luteibacter sp. EIF3.</title>
        <authorList>
            <person name="Friedrich I."/>
            <person name="Hertel R."/>
            <person name="Daniel R."/>
        </authorList>
    </citation>
    <scope>NUCLEOTIDE SEQUENCE</scope>
    <source>
        <strain evidence="1">EIF3</strain>
    </source>
</reference>
<organism evidence="1 2">
    <name type="scientific">Luteibacter flocculans</name>
    <dbReference type="NCBI Taxonomy" id="2780091"/>
    <lineage>
        <taxon>Bacteria</taxon>
        <taxon>Pseudomonadati</taxon>
        <taxon>Pseudomonadota</taxon>
        <taxon>Gammaproteobacteria</taxon>
        <taxon>Lysobacterales</taxon>
        <taxon>Rhodanobacteraceae</taxon>
        <taxon>Luteibacter</taxon>
    </lineage>
</organism>
<sequence length="140" mass="15131">MSTSGKLPQGSAAWFDMLGTLMCEAALRAGLAPDENWSLVERYTDGATLPNGRGQGIRFDIVNGLPSYRIGVHTDEHADVVIEVSAAVARELNLLYTDDPAYGAALDRAKQTGQIAMEGDLSRIPDWFTAIHDPLVDRTA</sequence>
<name>A0ABY4SWB6_9GAMM</name>
<gene>
    <name evidence="1" type="ORF">IM816_10025</name>
</gene>
<protein>
    <submittedName>
        <fullName evidence="1">Uncharacterized protein</fullName>
    </submittedName>
</protein>
<dbReference type="Proteomes" id="UP001056681">
    <property type="component" value="Chromosome"/>
</dbReference>
<dbReference type="EMBL" id="CP063231">
    <property type="protein sequence ID" value="URL57003.1"/>
    <property type="molecule type" value="Genomic_DNA"/>
</dbReference>
<proteinExistence type="predicted"/>
<evidence type="ECO:0000313" key="2">
    <source>
        <dbReference type="Proteomes" id="UP001056681"/>
    </source>
</evidence>